<sequence>MASTPSTGASRGKNWFLWFIGFTVLITALVIGYTWLALSWSYSAGERAGYVQKFSQKGWLCKTWEGELAIVAIPGSLPEIFPFTVRDDKVAAEINAVMGKRVSLAYQQHLGIPSTCFGETGYYVDKVHVVE</sequence>
<comment type="caution">
    <text evidence="2">The sequence shown here is derived from an EMBL/GenBank/DDBJ whole genome shotgun (WGS) entry which is preliminary data.</text>
</comment>
<dbReference type="AlphaFoldDB" id="A0A4Y4CXQ9"/>
<protein>
    <submittedName>
        <fullName evidence="2">6-phosphogluconate dehydrogenase</fullName>
    </submittedName>
</protein>
<keyword evidence="3" id="KW-1185">Reference proteome</keyword>
<name>A0A4Y4CXQ9_ZOORA</name>
<feature type="transmembrane region" description="Helical" evidence="1">
    <location>
        <begin position="15"/>
        <end position="38"/>
    </location>
</feature>
<accession>A0A4Y4CXQ9</accession>
<dbReference type="EMBL" id="BJNV01000063">
    <property type="protein sequence ID" value="GEC97066.1"/>
    <property type="molecule type" value="Genomic_DNA"/>
</dbReference>
<gene>
    <name evidence="2" type="ORF">ZRA01_31390</name>
</gene>
<keyword evidence="1" id="KW-1133">Transmembrane helix</keyword>
<evidence type="ECO:0000313" key="3">
    <source>
        <dbReference type="Proteomes" id="UP000318422"/>
    </source>
</evidence>
<dbReference type="Proteomes" id="UP000318422">
    <property type="component" value="Unassembled WGS sequence"/>
</dbReference>
<evidence type="ECO:0000256" key="1">
    <source>
        <dbReference type="SAM" id="Phobius"/>
    </source>
</evidence>
<proteinExistence type="predicted"/>
<organism evidence="2 3">
    <name type="scientific">Zoogloea ramigera</name>
    <dbReference type="NCBI Taxonomy" id="350"/>
    <lineage>
        <taxon>Bacteria</taxon>
        <taxon>Pseudomonadati</taxon>
        <taxon>Pseudomonadota</taxon>
        <taxon>Betaproteobacteria</taxon>
        <taxon>Rhodocyclales</taxon>
        <taxon>Zoogloeaceae</taxon>
        <taxon>Zoogloea</taxon>
    </lineage>
</organism>
<reference evidence="2 3" key="1">
    <citation type="submission" date="2019-06" db="EMBL/GenBank/DDBJ databases">
        <title>Whole genome shotgun sequence of Zoogloea ramigera NBRC 15342.</title>
        <authorList>
            <person name="Hosoyama A."/>
            <person name="Uohara A."/>
            <person name="Ohji S."/>
            <person name="Ichikawa N."/>
        </authorList>
    </citation>
    <scope>NUCLEOTIDE SEQUENCE [LARGE SCALE GENOMIC DNA]</scope>
    <source>
        <strain evidence="2 3">NBRC 15342</strain>
    </source>
</reference>
<keyword evidence="1" id="KW-0812">Transmembrane</keyword>
<evidence type="ECO:0000313" key="2">
    <source>
        <dbReference type="EMBL" id="GEC97066.1"/>
    </source>
</evidence>
<dbReference type="RefSeq" id="WP_246093699.1">
    <property type="nucleotide sequence ID" value="NZ_BJNV01000063.1"/>
</dbReference>
<keyword evidence="1" id="KW-0472">Membrane</keyword>